<dbReference type="Proteomes" id="UP001187415">
    <property type="component" value="Unassembled WGS sequence"/>
</dbReference>
<gene>
    <name evidence="1" type="ORF">Q5P01_013047</name>
</gene>
<evidence type="ECO:0000313" key="1">
    <source>
        <dbReference type="EMBL" id="KAK2842847.1"/>
    </source>
</evidence>
<comment type="caution">
    <text evidence="1">The sequence shown here is derived from an EMBL/GenBank/DDBJ whole genome shotgun (WGS) entry which is preliminary data.</text>
</comment>
<dbReference type="EMBL" id="JAUPFM010000009">
    <property type="protein sequence ID" value="KAK2842847.1"/>
    <property type="molecule type" value="Genomic_DNA"/>
</dbReference>
<organism evidence="1 2">
    <name type="scientific">Channa striata</name>
    <name type="common">Snakehead murrel</name>
    <name type="synonym">Ophicephalus striatus</name>
    <dbReference type="NCBI Taxonomy" id="64152"/>
    <lineage>
        <taxon>Eukaryota</taxon>
        <taxon>Metazoa</taxon>
        <taxon>Chordata</taxon>
        <taxon>Craniata</taxon>
        <taxon>Vertebrata</taxon>
        <taxon>Euteleostomi</taxon>
        <taxon>Actinopterygii</taxon>
        <taxon>Neopterygii</taxon>
        <taxon>Teleostei</taxon>
        <taxon>Neoteleostei</taxon>
        <taxon>Acanthomorphata</taxon>
        <taxon>Anabantaria</taxon>
        <taxon>Anabantiformes</taxon>
        <taxon>Channoidei</taxon>
        <taxon>Channidae</taxon>
        <taxon>Channa</taxon>
    </lineage>
</organism>
<name>A0AA88MQL2_CHASR</name>
<sequence>MAFPGLGFPLLRCTYSRVLAPFITGPHVSTMTTVSVIQPFFVFDDDGVQLGAGSQSETHVPTFGALETRPRLLTDKR</sequence>
<keyword evidence="2" id="KW-1185">Reference proteome</keyword>
<reference evidence="1" key="1">
    <citation type="submission" date="2023-07" db="EMBL/GenBank/DDBJ databases">
        <title>Chromosome-level Genome Assembly of Striped Snakehead (Channa striata).</title>
        <authorList>
            <person name="Liu H."/>
        </authorList>
    </citation>
    <scope>NUCLEOTIDE SEQUENCE</scope>
    <source>
        <strain evidence="1">Gz</strain>
        <tissue evidence="1">Muscle</tissue>
    </source>
</reference>
<protein>
    <submittedName>
        <fullName evidence="1">Uncharacterized protein</fullName>
    </submittedName>
</protein>
<proteinExistence type="predicted"/>
<evidence type="ECO:0000313" key="2">
    <source>
        <dbReference type="Proteomes" id="UP001187415"/>
    </source>
</evidence>
<dbReference type="AlphaFoldDB" id="A0AA88MQL2"/>
<accession>A0AA88MQL2</accession>